<feature type="compositionally biased region" description="Basic residues" evidence="10">
    <location>
        <begin position="169"/>
        <end position="178"/>
    </location>
</feature>
<dbReference type="SMART" id="SM00487">
    <property type="entry name" value="DEXDc"/>
    <property type="match status" value="1"/>
</dbReference>
<gene>
    <name evidence="13" type="primary">DDX51</name>
    <name evidence="13" type="ORF">BLAG_LOCUS1792</name>
</gene>
<evidence type="ECO:0000259" key="12">
    <source>
        <dbReference type="PROSITE" id="PS51194"/>
    </source>
</evidence>
<feature type="compositionally biased region" description="Low complexity" evidence="10">
    <location>
        <begin position="179"/>
        <end position="192"/>
    </location>
</feature>
<evidence type="ECO:0000256" key="1">
    <source>
        <dbReference type="ARBA" id="ARBA00022741"/>
    </source>
</evidence>
<feature type="domain" description="Helicase ATP-binding" evidence="11">
    <location>
        <begin position="471"/>
        <end position="689"/>
    </location>
</feature>
<feature type="compositionally biased region" description="Basic and acidic residues" evidence="10">
    <location>
        <begin position="107"/>
        <end position="117"/>
    </location>
</feature>
<evidence type="ECO:0000256" key="3">
    <source>
        <dbReference type="ARBA" id="ARBA00022806"/>
    </source>
</evidence>
<dbReference type="GO" id="GO:0003723">
    <property type="term" value="F:RNA binding"/>
    <property type="evidence" value="ECO:0007669"/>
    <property type="project" value="UniProtKB-UniRule"/>
</dbReference>
<accession>A0A8J9W0U4</accession>
<dbReference type="InterPro" id="IPR011545">
    <property type="entry name" value="DEAD/DEAH_box_helicase_dom"/>
</dbReference>
<organism evidence="13 14">
    <name type="scientific">Branchiostoma lanceolatum</name>
    <name type="common">Common lancelet</name>
    <name type="synonym">Amphioxus lanceolatum</name>
    <dbReference type="NCBI Taxonomy" id="7740"/>
    <lineage>
        <taxon>Eukaryota</taxon>
        <taxon>Metazoa</taxon>
        <taxon>Chordata</taxon>
        <taxon>Cephalochordata</taxon>
        <taxon>Leptocardii</taxon>
        <taxon>Amphioxiformes</taxon>
        <taxon>Branchiostomatidae</taxon>
        <taxon>Branchiostoma</taxon>
    </lineage>
</organism>
<dbReference type="InterPro" id="IPR027417">
    <property type="entry name" value="P-loop_NTPase"/>
</dbReference>
<dbReference type="GO" id="GO:0003724">
    <property type="term" value="F:RNA helicase activity"/>
    <property type="evidence" value="ECO:0007669"/>
    <property type="project" value="UniProtKB-EC"/>
</dbReference>
<dbReference type="InterPro" id="IPR014001">
    <property type="entry name" value="Helicase_ATP-bd"/>
</dbReference>
<keyword evidence="5 9" id="KW-0694">RNA-binding</keyword>
<dbReference type="EMBL" id="OV696686">
    <property type="protein sequence ID" value="CAH1232839.1"/>
    <property type="molecule type" value="Genomic_DNA"/>
</dbReference>
<dbReference type="InterPro" id="IPR000629">
    <property type="entry name" value="RNA-helicase_DEAD-box_CS"/>
</dbReference>
<keyword evidence="4 9" id="KW-0067">ATP-binding</keyword>
<dbReference type="SMART" id="SM00490">
    <property type="entry name" value="HELICc"/>
    <property type="match status" value="1"/>
</dbReference>
<sequence>MALFSVNRYLGDEEDVATYNSSRGLHGNQTANDILAKLHRDAKERQMKSQQNIPETSQSSTHTTVDMLAEKYRPKDKSVEVSHKGQKKIKKEHEKKAGRKSVSNEELPVRPVDKDDGMVTPKIKKRKHEVQESSSSKKKFKPSAKVVEETKSNEAEELSTSEENSQVSSKKKKNKGKKQMSVPKSTEPSTSKKSNKDKEITSMVEVNEPPSSEPMVMKNDSTTVNGQKKESGKAKTAEGQKRKKNAKQVQEIASMEVNVSQTSFKDTAVVKKKKIKPEKVDEPGEIPDTPKLHKSKAKKAKSEEKSTKADIGTISKQNKKAKIENSVEEESEDDVEAIIADDMDDSRQESDFVEEVSEELPEDRQKDDKTPNKQSKKRKNQGDQEEAFQVLGEVQKNKTAKVHRKLPDWLADPSVIENDIQSNLVPVEDTPYVGEFLTNKLKENGVENLFPVQHQVIPAILEDAQDGTIMGRAGFRPSDICVSAPTGSGKTLAFVIPVVQALLQRVLCEVRALVVLPTKDLAVQIYKVFNHYTSSSRLKVANCSGQKSLAVERNALVKESHGVYQSLADIVVATPGRLVDHVEKTAGFNLRHLRYLVIDEADRMLDHIKQDWLAKVTRAVYEGQGSEEKPGVPMILWAGVLGGRTEPGALTAANAARMQQPLQKLLFSATLSQNPEKLQQLNLFHPRLFTSVVRHKQRKQETASPGASQEKGTFVGKFTTPAGLQEYTVSCTAADKPLVVLHLLLNQKFQHILCFTGSLESTHRLYLLAKLFGGVTVAEFSSNLPPERRTKILTKFRTGKIQLIVCSDAMARGMDVEGVEVVISYDVPPYVKTYIHRVGRTARAGKEGKAFSLVLQDEEKGFRRMLKKAGKAEPQPWSLTGTDFQPLVPRYQKTLQRLQKKLKVEAKSK</sequence>
<dbReference type="OrthoDB" id="3370at2759"/>
<feature type="compositionally biased region" description="Basic and acidic residues" evidence="10">
    <location>
        <begin position="227"/>
        <end position="240"/>
    </location>
</feature>
<dbReference type="CDD" id="cd17956">
    <property type="entry name" value="DEADc_DDX51"/>
    <property type="match status" value="1"/>
</dbReference>
<feature type="compositionally biased region" description="Basic and acidic residues" evidence="10">
    <location>
        <begin position="68"/>
        <end position="83"/>
    </location>
</feature>
<dbReference type="SUPFAM" id="SSF52540">
    <property type="entry name" value="P-loop containing nucleoside triphosphate hydrolases"/>
    <property type="match status" value="1"/>
</dbReference>
<evidence type="ECO:0000256" key="2">
    <source>
        <dbReference type="ARBA" id="ARBA00022801"/>
    </source>
</evidence>
<dbReference type="EC" id="3.6.4.13" evidence="9"/>
<dbReference type="GO" id="GO:0005524">
    <property type="term" value="F:ATP binding"/>
    <property type="evidence" value="ECO:0007669"/>
    <property type="project" value="UniProtKB-UniRule"/>
</dbReference>
<dbReference type="Proteomes" id="UP000838412">
    <property type="component" value="Chromosome 1"/>
</dbReference>
<comment type="catalytic activity">
    <reaction evidence="7 9">
        <text>ATP + H2O = ADP + phosphate + H(+)</text>
        <dbReference type="Rhea" id="RHEA:13065"/>
        <dbReference type="ChEBI" id="CHEBI:15377"/>
        <dbReference type="ChEBI" id="CHEBI:15378"/>
        <dbReference type="ChEBI" id="CHEBI:30616"/>
        <dbReference type="ChEBI" id="CHEBI:43474"/>
        <dbReference type="ChEBI" id="CHEBI:456216"/>
        <dbReference type="EC" id="3.6.4.13"/>
    </reaction>
</comment>
<proteinExistence type="inferred from homology"/>
<evidence type="ECO:0000256" key="7">
    <source>
        <dbReference type="ARBA" id="ARBA00047984"/>
    </source>
</evidence>
<dbReference type="FunFam" id="3.40.50.300:FF:001539">
    <property type="entry name" value="ATP-dependent RNA helicase DDX51"/>
    <property type="match status" value="1"/>
</dbReference>
<reference evidence="13" key="1">
    <citation type="submission" date="2022-01" db="EMBL/GenBank/DDBJ databases">
        <authorList>
            <person name="Braso-Vives M."/>
        </authorList>
    </citation>
    <scope>NUCLEOTIDE SEQUENCE</scope>
</reference>
<protein>
    <recommendedName>
        <fullName evidence="9">ATP-dependent RNA helicase</fullName>
        <ecNumber evidence="9">3.6.4.13</ecNumber>
    </recommendedName>
</protein>
<dbReference type="Pfam" id="PF00271">
    <property type="entry name" value="Helicase_C"/>
    <property type="match status" value="1"/>
</dbReference>
<feature type="compositionally biased region" description="Polar residues" evidence="10">
    <location>
        <begin position="48"/>
        <end position="64"/>
    </location>
</feature>
<feature type="compositionally biased region" description="Basic and acidic residues" evidence="10">
    <location>
        <begin position="362"/>
        <end position="371"/>
    </location>
</feature>
<dbReference type="PROSITE" id="PS51192">
    <property type="entry name" value="HELICASE_ATP_BIND_1"/>
    <property type="match status" value="1"/>
</dbReference>
<evidence type="ECO:0000256" key="4">
    <source>
        <dbReference type="ARBA" id="ARBA00022840"/>
    </source>
</evidence>
<dbReference type="GO" id="GO:0016787">
    <property type="term" value="F:hydrolase activity"/>
    <property type="evidence" value="ECO:0007669"/>
    <property type="project" value="UniProtKB-KW"/>
</dbReference>
<feature type="region of interest" description="Disordered" evidence="10">
    <location>
        <begin position="267"/>
        <end position="386"/>
    </location>
</feature>
<comment type="similarity">
    <text evidence="6">Belongs to the DEAD box helicase family. DDX51/DBP6 subfamily.</text>
</comment>
<evidence type="ECO:0000313" key="14">
    <source>
        <dbReference type="Proteomes" id="UP000838412"/>
    </source>
</evidence>
<dbReference type="InterPro" id="IPR001650">
    <property type="entry name" value="Helicase_C-like"/>
</dbReference>
<comment type="domain">
    <text evidence="9">The Q motif is unique to and characteristic of the DEAD box family of RNA helicases and controls ATP binding and hydrolysis.</text>
</comment>
<dbReference type="Gene3D" id="3.40.50.300">
    <property type="entry name" value="P-loop containing nucleotide triphosphate hydrolases"/>
    <property type="match status" value="2"/>
</dbReference>
<evidence type="ECO:0000256" key="10">
    <source>
        <dbReference type="SAM" id="MobiDB-lite"/>
    </source>
</evidence>
<evidence type="ECO:0000259" key="11">
    <source>
        <dbReference type="PROSITE" id="PS51192"/>
    </source>
</evidence>
<feature type="region of interest" description="Disordered" evidence="10">
    <location>
        <begin position="39"/>
        <end position="249"/>
    </location>
</feature>
<name>A0A8J9W0U4_BRALA</name>
<dbReference type="Pfam" id="PF00270">
    <property type="entry name" value="DEAD"/>
    <property type="match status" value="1"/>
</dbReference>
<keyword evidence="14" id="KW-1185">Reference proteome</keyword>
<feature type="compositionally biased region" description="Acidic residues" evidence="10">
    <location>
        <begin position="326"/>
        <end position="344"/>
    </location>
</feature>
<comment type="function">
    <text evidence="9">RNA helicase.</text>
</comment>
<keyword evidence="1 9" id="KW-0547">Nucleotide-binding</keyword>
<feature type="domain" description="Helicase C-terminal" evidence="12">
    <location>
        <begin position="739"/>
        <end position="885"/>
    </location>
</feature>
<comment type="function">
    <text evidence="8">ATP-binding RNA helicase involved in the biogenesis of 60S ribosomal subunits.</text>
</comment>
<keyword evidence="2 9" id="KW-0378">Hydrolase</keyword>
<dbReference type="PANTHER" id="PTHR24031">
    <property type="entry name" value="RNA HELICASE"/>
    <property type="match status" value="1"/>
</dbReference>
<dbReference type="CDD" id="cd18787">
    <property type="entry name" value="SF2_C_DEAD"/>
    <property type="match status" value="1"/>
</dbReference>
<evidence type="ECO:0000256" key="9">
    <source>
        <dbReference type="RuleBase" id="RU365068"/>
    </source>
</evidence>
<dbReference type="AlphaFoldDB" id="A0A8J9W0U4"/>
<keyword evidence="3 9" id="KW-0347">Helicase</keyword>
<evidence type="ECO:0000256" key="5">
    <source>
        <dbReference type="ARBA" id="ARBA00022884"/>
    </source>
</evidence>
<evidence type="ECO:0000313" key="13">
    <source>
        <dbReference type="EMBL" id="CAH1232839.1"/>
    </source>
</evidence>
<feature type="compositionally biased region" description="Acidic residues" evidence="10">
    <location>
        <begin position="351"/>
        <end position="361"/>
    </location>
</feature>
<evidence type="ECO:0000256" key="8">
    <source>
        <dbReference type="ARBA" id="ARBA00056648"/>
    </source>
</evidence>
<dbReference type="PROSITE" id="PS51194">
    <property type="entry name" value="HELICASE_CTER"/>
    <property type="match status" value="1"/>
</dbReference>
<dbReference type="PROSITE" id="PS00039">
    <property type="entry name" value="DEAD_ATP_HELICASE"/>
    <property type="match status" value="1"/>
</dbReference>
<evidence type="ECO:0000256" key="6">
    <source>
        <dbReference type="ARBA" id="ARBA00038200"/>
    </source>
</evidence>